<protein>
    <submittedName>
        <fullName evidence="1">Uncharacterized protein</fullName>
    </submittedName>
</protein>
<dbReference type="RefSeq" id="WP_059039261.1">
    <property type="nucleotide sequence ID" value="NZ_JAADZU010000103.1"/>
</dbReference>
<proteinExistence type="predicted"/>
<dbReference type="AlphaFoldDB" id="A0A7K3LW54"/>
<accession>A0A7K3LW54</accession>
<organism evidence="1 2">
    <name type="scientific">Gordonia desulfuricans</name>
    <dbReference type="NCBI Taxonomy" id="89051"/>
    <lineage>
        <taxon>Bacteria</taxon>
        <taxon>Bacillati</taxon>
        <taxon>Actinomycetota</taxon>
        <taxon>Actinomycetes</taxon>
        <taxon>Mycobacteriales</taxon>
        <taxon>Gordoniaceae</taxon>
        <taxon>Gordonia</taxon>
    </lineage>
</organism>
<sequence>MSDTLSYADFGRRFFEIAVTEDRVRSAFSSVVGDSFEVGPIASGPANIAKVTARVEIREPRVSRRVGEPITFGVQLPLRIGLLVDLRVDRVRYRVDGVVDLRMAARAREPLELHIEVTPPQVSDVRIGVSTTTIRGEIIRVVGRVDDEIKRFIAAYVTEEIDRPEIRHARIIDVATELGRAFESISEAAGAGA</sequence>
<keyword evidence="2" id="KW-1185">Reference proteome</keyword>
<comment type="caution">
    <text evidence="1">The sequence shown here is derived from an EMBL/GenBank/DDBJ whole genome shotgun (WGS) entry which is preliminary data.</text>
</comment>
<dbReference type="Proteomes" id="UP000466307">
    <property type="component" value="Unassembled WGS sequence"/>
</dbReference>
<reference evidence="1 2" key="1">
    <citation type="submission" date="2020-01" db="EMBL/GenBank/DDBJ databases">
        <title>Investigation of new actinobacteria for the biodesulphurisation of diesel fuel.</title>
        <authorList>
            <person name="Athi Narayanan S.M."/>
        </authorList>
    </citation>
    <scope>NUCLEOTIDE SEQUENCE [LARGE SCALE GENOMIC DNA]</scope>
    <source>
        <strain evidence="1 2">213E</strain>
    </source>
</reference>
<name>A0A7K3LW54_9ACTN</name>
<dbReference type="EMBL" id="JAADZU010000103">
    <property type="protein sequence ID" value="NDK92171.1"/>
    <property type="molecule type" value="Genomic_DNA"/>
</dbReference>
<evidence type="ECO:0000313" key="2">
    <source>
        <dbReference type="Proteomes" id="UP000466307"/>
    </source>
</evidence>
<evidence type="ECO:0000313" key="1">
    <source>
        <dbReference type="EMBL" id="NDK92171.1"/>
    </source>
</evidence>
<gene>
    <name evidence="1" type="ORF">GYA93_21770</name>
</gene>